<name>A0ACD5I2Q0_9EURY</name>
<keyword evidence="1" id="KW-0614">Plasmid</keyword>
<reference evidence="1" key="1">
    <citation type="submission" date="2023-10" db="EMBL/GenBank/DDBJ databases">
        <title>A new archaeal virus that suppresses the transcription of host immunity genes.</title>
        <authorList>
            <person name="Turgeman-Grott I."/>
            <person name="Golan N."/>
            <person name="Neri U."/>
            <person name="Naki D."/>
            <person name="Altman N."/>
            <person name="Eizenshtein K."/>
            <person name="Choudhary D."/>
            <person name="Levi R."/>
            <person name="Himani H."/>
            <person name="Reshef L."/>
            <person name="Papke T.R."/>
            <person name="Gophna U."/>
        </authorList>
    </citation>
    <scope>NUCLEOTIDE SEQUENCE</scope>
    <source>
        <strain evidence="1">Atlit-48N</strain>
    </source>
</reference>
<organism evidence="1 2">
    <name type="scientific">Haloferax sp. Atlit-48N</name>
    <dbReference type="NCBI Taxonomy" id="2077198"/>
    <lineage>
        <taxon>Archaea</taxon>
        <taxon>Methanobacteriati</taxon>
        <taxon>Methanobacteriota</taxon>
        <taxon>Stenosarchaea group</taxon>
        <taxon>Halobacteria</taxon>
        <taxon>Halobacteriales</taxon>
        <taxon>Haloferacaceae</taxon>
        <taxon>Haloferax</taxon>
    </lineage>
</organism>
<accession>A0ACD5I2Q0</accession>
<protein>
    <submittedName>
        <fullName evidence="1">XdhC family protein</fullName>
    </submittedName>
</protein>
<geneLocation type="plasmid" evidence="1 2">
    <name>p48N_4</name>
</geneLocation>
<evidence type="ECO:0000313" key="1">
    <source>
        <dbReference type="EMBL" id="XRJ22125.1"/>
    </source>
</evidence>
<proteinExistence type="predicted"/>
<gene>
    <name evidence="1" type="ORF">DEQ67_018310</name>
</gene>
<sequence length="380" mass="39666">MRTTDDPWSATADSVRQSMREQRGSGSEAVVATVVNVEESGYRRPGARMVVVPDGERLGAVTAGCITESVTETARRVSASGTPRLETFDLRGGDGDAWGLGLGCNGVIDVLVEPVDASFDPALSELREKRAATVLTAVETDDPAIGVGDRTVITRGRGERLSKGRPGLPEAVVAEAESRLDGAASGAAATLDVRTSDGDVRVFANDLAPTPELLVFGGHGDVNPVASLGAQAGFRVRVAAARGAHAGESRFPAASEVTAVHPAELAALVDAPDHTYVVLMSHNFVDDRLALESILGTEVPYVGVMGPRRRFDQLREAMDRELDATDRERIAAPCGLDIGGDGPSTVGLSVVSELLAVHNGRSGARLTDRAGPIHGRPELG</sequence>
<evidence type="ECO:0000313" key="2">
    <source>
        <dbReference type="Proteomes" id="UP000257089"/>
    </source>
</evidence>
<dbReference type="Proteomes" id="UP000257089">
    <property type="component" value="Plasmid p48N_4"/>
</dbReference>
<dbReference type="EMBL" id="CP137693">
    <property type="protein sequence ID" value="XRJ22125.1"/>
    <property type="molecule type" value="Genomic_DNA"/>
</dbReference>